<dbReference type="GO" id="GO:0002181">
    <property type="term" value="P:cytoplasmic translation"/>
    <property type="evidence" value="ECO:0007669"/>
    <property type="project" value="TreeGrafter"/>
</dbReference>
<dbReference type="InterPro" id="IPR005880">
    <property type="entry name" value="Ribosomal_uL2_bac/org-type"/>
</dbReference>
<comment type="caution">
    <text evidence="9">The sequence shown here is derived from an EMBL/GenBank/DDBJ whole genome shotgun (WGS) entry which is preliminary data.</text>
</comment>
<keyword evidence="5" id="KW-0694">RNA-binding</keyword>
<dbReference type="InterPro" id="IPR022671">
    <property type="entry name" value="Ribosomal_uL2_CS"/>
</dbReference>
<organism evidence="9 10">
    <name type="scientific">Candidatus Yanofskybacteria bacterium GW2011_GWE2_40_11</name>
    <dbReference type="NCBI Taxonomy" id="1619033"/>
    <lineage>
        <taxon>Bacteria</taxon>
        <taxon>Candidatus Yanofskyibacteriota</taxon>
    </lineage>
</organism>
<keyword evidence="2 5" id="KW-0689">Ribosomal protein</keyword>
<dbReference type="InterPro" id="IPR012340">
    <property type="entry name" value="NA-bd_OB-fold"/>
</dbReference>
<evidence type="ECO:0000259" key="8">
    <source>
        <dbReference type="SMART" id="SM01383"/>
    </source>
</evidence>
<comment type="function">
    <text evidence="5">One of the primary rRNA binding proteins. Required for association of the 30S and 50S subunits to form the 70S ribosome, for tRNA binding and peptide bond formation. It has been suggested to have peptidyltransferase activity; this is somewhat controversial. Makes several contacts with the 16S rRNA in the 70S ribosome.</text>
</comment>
<dbReference type="SMART" id="SM01382">
    <property type="entry name" value="Ribosomal_L2_C"/>
    <property type="match status" value="1"/>
</dbReference>
<dbReference type="Proteomes" id="UP000034072">
    <property type="component" value="Unassembled WGS sequence"/>
</dbReference>
<evidence type="ECO:0000256" key="4">
    <source>
        <dbReference type="ARBA" id="ARBA00035242"/>
    </source>
</evidence>
<dbReference type="GO" id="GO:0003735">
    <property type="term" value="F:structural constituent of ribosome"/>
    <property type="evidence" value="ECO:0007669"/>
    <property type="project" value="InterPro"/>
</dbReference>
<dbReference type="InterPro" id="IPR008991">
    <property type="entry name" value="Translation_prot_SH3-like_sf"/>
</dbReference>
<dbReference type="PATRIC" id="fig|1619033.3.peg.731"/>
<dbReference type="Gene3D" id="4.10.950.10">
    <property type="entry name" value="Ribosomal protein L2, domain 3"/>
    <property type="match status" value="1"/>
</dbReference>
<feature type="compositionally biased region" description="Basic residues" evidence="6">
    <location>
        <begin position="239"/>
        <end position="274"/>
    </location>
</feature>
<feature type="region of interest" description="Disordered" evidence="6">
    <location>
        <begin position="219"/>
        <end position="274"/>
    </location>
</feature>
<sequence length="274" mass="30303">MKSYNPTTPSRRHATGYSFDNLTKVAPLKSLKGGIVKSTGRNNQGIITSYHRGGGVKRLYRFVDFKQKKFDIPGKIFSIEYDPNRTARIARVHFADGEKMYILAPEGMKAGDPIIFSEKAPLKLGNRMKLKNIPQGMMVYNVELFPGQGGKIVRSAGGGATVLASDAGHVHLVMPSSEVRMVSEECYASVGQVSNQEHSSIVLGKAGRSRWLNKRPKVRGTAMNPVDHPYGGGEGRQGRGTRRPKTRQGKITGGRKTRNKKKKSGKFIVRRRHK</sequence>
<feature type="domain" description="Large ribosomal subunit protein uL2 C-terminal" evidence="7">
    <location>
        <begin position="122"/>
        <end position="251"/>
    </location>
</feature>
<dbReference type="Pfam" id="PF03947">
    <property type="entry name" value="Ribosomal_L2_C"/>
    <property type="match status" value="1"/>
</dbReference>
<evidence type="ECO:0000256" key="2">
    <source>
        <dbReference type="ARBA" id="ARBA00022980"/>
    </source>
</evidence>
<dbReference type="FunFam" id="2.30.30.30:FF:000001">
    <property type="entry name" value="50S ribosomal protein L2"/>
    <property type="match status" value="1"/>
</dbReference>
<dbReference type="GO" id="GO:0016740">
    <property type="term" value="F:transferase activity"/>
    <property type="evidence" value="ECO:0007669"/>
    <property type="project" value="InterPro"/>
</dbReference>
<dbReference type="InterPro" id="IPR014722">
    <property type="entry name" value="Rib_uL2_dom2"/>
</dbReference>
<dbReference type="NCBIfam" id="TIGR01171">
    <property type="entry name" value="rplB_bact"/>
    <property type="match status" value="1"/>
</dbReference>
<protein>
    <recommendedName>
        <fullName evidence="4 5">Large ribosomal subunit protein uL2</fullName>
    </recommendedName>
</protein>
<dbReference type="AlphaFoldDB" id="A0A0G0QJ05"/>
<comment type="subunit">
    <text evidence="5">Part of the 50S ribosomal subunit. Forms a bridge to the 30S subunit in the 70S ribosome.</text>
</comment>
<dbReference type="SMART" id="SM01383">
    <property type="entry name" value="Ribosomal_L2"/>
    <property type="match status" value="1"/>
</dbReference>
<evidence type="ECO:0000259" key="7">
    <source>
        <dbReference type="SMART" id="SM01382"/>
    </source>
</evidence>
<dbReference type="PANTHER" id="PTHR13691">
    <property type="entry name" value="RIBOSOMAL PROTEIN L2"/>
    <property type="match status" value="1"/>
</dbReference>
<name>A0A0G0QJ05_9BACT</name>
<dbReference type="GO" id="GO:0019843">
    <property type="term" value="F:rRNA binding"/>
    <property type="evidence" value="ECO:0007669"/>
    <property type="project" value="UniProtKB-UniRule"/>
</dbReference>
<evidence type="ECO:0000256" key="3">
    <source>
        <dbReference type="ARBA" id="ARBA00023274"/>
    </source>
</evidence>
<dbReference type="Gene3D" id="2.30.30.30">
    <property type="match status" value="1"/>
</dbReference>
<dbReference type="FunFam" id="4.10.950.10:FF:000001">
    <property type="entry name" value="50S ribosomal protein L2"/>
    <property type="match status" value="1"/>
</dbReference>
<dbReference type="Gene3D" id="2.40.50.140">
    <property type="entry name" value="Nucleic acid-binding proteins"/>
    <property type="match status" value="1"/>
</dbReference>
<dbReference type="InterPro" id="IPR022666">
    <property type="entry name" value="Ribosomal_uL2_RNA-bd_dom"/>
</dbReference>
<gene>
    <name evidence="5" type="primary">rplB</name>
    <name evidence="9" type="ORF">UT75_C0010G0022</name>
</gene>
<dbReference type="PANTHER" id="PTHR13691:SF5">
    <property type="entry name" value="LARGE RIBOSOMAL SUBUNIT PROTEIN UL2M"/>
    <property type="match status" value="1"/>
</dbReference>
<dbReference type="EMBL" id="LBXZ01000010">
    <property type="protein sequence ID" value="KKR40083.1"/>
    <property type="molecule type" value="Genomic_DNA"/>
</dbReference>
<dbReference type="InterPro" id="IPR014726">
    <property type="entry name" value="Ribosomal_uL2_dom3"/>
</dbReference>
<keyword evidence="5" id="KW-0699">rRNA-binding</keyword>
<accession>A0A0G0QJ05</accession>
<reference evidence="9 10" key="1">
    <citation type="journal article" date="2015" name="Nature">
        <title>rRNA introns, odd ribosomes, and small enigmatic genomes across a large radiation of phyla.</title>
        <authorList>
            <person name="Brown C.T."/>
            <person name="Hug L.A."/>
            <person name="Thomas B.C."/>
            <person name="Sharon I."/>
            <person name="Castelle C.J."/>
            <person name="Singh A."/>
            <person name="Wilkins M.J."/>
            <person name="Williams K.H."/>
            <person name="Banfield J.F."/>
        </authorList>
    </citation>
    <scope>NUCLEOTIDE SEQUENCE [LARGE SCALE GENOMIC DNA]</scope>
</reference>
<evidence type="ECO:0000313" key="9">
    <source>
        <dbReference type="EMBL" id="KKR40083.1"/>
    </source>
</evidence>
<dbReference type="SUPFAM" id="SSF50104">
    <property type="entry name" value="Translation proteins SH3-like domain"/>
    <property type="match status" value="1"/>
</dbReference>
<dbReference type="PROSITE" id="PS00467">
    <property type="entry name" value="RIBOSOMAL_L2"/>
    <property type="match status" value="1"/>
</dbReference>
<evidence type="ECO:0000313" key="10">
    <source>
        <dbReference type="Proteomes" id="UP000034072"/>
    </source>
</evidence>
<dbReference type="GO" id="GO:0015934">
    <property type="term" value="C:large ribosomal subunit"/>
    <property type="evidence" value="ECO:0007669"/>
    <property type="project" value="InterPro"/>
</dbReference>
<comment type="similarity">
    <text evidence="1 5">Belongs to the universal ribosomal protein uL2 family.</text>
</comment>
<dbReference type="InterPro" id="IPR002171">
    <property type="entry name" value="Ribosomal_uL2"/>
</dbReference>
<keyword evidence="3 5" id="KW-0687">Ribonucleoprotein</keyword>
<feature type="domain" description="Large ribosomal subunit protein uL2 RNA-binding" evidence="8">
    <location>
        <begin position="40"/>
        <end position="116"/>
    </location>
</feature>
<evidence type="ECO:0000256" key="6">
    <source>
        <dbReference type="SAM" id="MobiDB-lite"/>
    </source>
</evidence>
<evidence type="ECO:0000256" key="1">
    <source>
        <dbReference type="ARBA" id="ARBA00005636"/>
    </source>
</evidence>
<dbReference type="SUPFAM" id="SSF50249">
    <property type="entry name" value="Nucleic acid-binding proteins"/>
    <property type="match status" value="1"/>
</dbReference>
<dbReference type="HAMAP" id="MF_01320_B">
    <property type="entry name" value="Ribosomal_uL2_B"/>
    <property type="match status" value="1"/>
</dbReference>
<dbReference type="InterPro" id="IPR022669">
    <property type="entry name" value="Ribosomal_uL2_C"/>
</dbReference>
<dbReference type="PIRSF" id="PIRSF002158">
    <property type="entry name" value="Ribosomal_L2"/>
    <property type="match status" value="1"/>
</dbReference>
<proteinExistence type="inferred from homology"/>
<evidence type="ECO:0000256" key="5">
    <source>
        <dbReference type="HAMAP-Rule" id="MF_01320"/>
    </source>
</evidence>
<dbReference type="Pfam" id="PF00181">
    <property type="entry name" value="Ribosomal_L2_N"/>
    <property type="match status" value="1"/>
</dbReference>